<name>A0A194Q861_PAPXU</name>
<dbReference type="PANTHER" id="PTHR12243">
    <property type="entry name" value="MADF DOMAIN TRANSCRIPTION FACTOR"/>
    <property type="match status" value="1"/>
</dbReference>
<dbReference type="Pfam" id="PF10545">
    <property type="entry name" value="MADF_DNA_bdg"/>
    <property type="match status" value="1"/>
</dbReference>
<dbReference type="PROSITE" id="PS51031">
    <property type="entry name" value="BESS"/>
    <property type="match status" value="1"/>
</dbReference>
<gene>
    <name evidence="5" type="ORF">RR46_06023</name>
</gene>
<keyword evidence="6" id="KW-1185">Reference proteome</keyword>
<evidence type="ECO:0008006" key="7">
    <source>
        <dbReference type="Google" id="ProtNLM"/>
    </source>
</evidence>
<dbReference type="InterPro" id="IPR039353">
    <property type="entry name" value="TF_Adf1"/>
</dbReference>
<dbReference type="GO" id="GO:0005634">
    <property type="term" value="C:nucleus"/>
    <property type="evidence" value="ECO:0007669"/>
    <property type="project" value="UniProtKB-SubCell"/>
</dbReference>
<dbReference type="InterPro" id="IPR004210">
    <property type="entry name" value="BESS_motif"/>
</dbReference>
<dbReference type="Pfam" id="PF02944">
    <property type="entry name" value="BESS"/>
    <property type="match status" value="1"/>
</dbReference>
<feature type="domain" description="BESS" evidence="4">
    <location>
        <begin position="201"/>
        <end position="240"/>
    </location>
</feature>
<dbReference type="GO" id="GO:0005667">
    <property type="term" value="C:transcription regulator complex"/>
    <property type="evidence" value="ECO:0007669"/>
    <property type="project" value="TreeGrafter"/>
</dbReference>
<comment type="subcellular location">
    <subcellularLocation>
        <location evidence="1">Nucleus</location>
    </subcellularLocation>
</comment>
<evidence type="ECO:0000256" key="2">
    <source>
        <dbReference type="SAM" id="MobiDB-lite"/>
    </source>
</evidence>
<accession>A0A194Q861</accession>
<dbReference type="SMART" id="SM00595">
    <property type="entry name" value="MADF"/>
    <property type="match status" value="1"/>
</dbReference>
<dbReference type="Proteomes" id="UP000053268">
    <property type="component" value="Unassembled WGS sequence"/>
</dbReference>
<dbReference type="PROSITE" id="PS51029">
    <property type="entry name" value="MADF"/>
    <property type="match status" value="1"/>
</dbReference>
<evidence type="ECO:0000259" key="4">
    <source>
        <dbReference type="PROSITE" id="PS51031"/>
    </source>
</evidence>
<feature type="region of interest" description="Disordered" evidence="2">
    <location>
        <begin position="111"/>
        <end position="151"/>
    </location>
</feature>
<evidence type="ECO:0000256" key="1">
    <source>
        <dbReference type="PROSITE-ProRule" id="PRU00371"/>
    </source>
</evidence>
<dbReference type="GO" id="GO:0006357">
    <property type="term" value="P:regulation of transcription by RNA polymerase II"/>
    <property type="evidence" value="ECO:0007669"/>
    <property type="project" value="TreeGrafter"/>
</dbReference>
<organism evidence="5 6">
    <name type="scientific">Papilio xuthus</name>
    <name type="common">Asian swallowtail butterfly</name>
    <dbReference type="NCBI Taxonomy" id="66420"/>
    <lineage>
        <taxon>Eukaryota</taxon>
        <taxon>Metazoa</taxon>
        <taxon>Ecdysozoa</taxon>
        <taxon>Arthropoda</taxon>
        <taxon>Hexapoda</taxon>
        <taxon>Insecta</taxon>
        <taxon>Pterygota</taxon>
        <taxon>Neoptera</taxon>
        <taxon>Endopterygota</taxon>
        <taxon>Lepidoptera</taxon>
        <taxon>Glossata</taxon>
        <taxon>Ditrysia</taxon>
        <taxon>Papilionoidea</taxon>
        <taxon>Papilionidae</taxon>
        <taxon>Papilioninae</taxon>
        <taxon>Papilio</taxon>
    </lineage>
</organism>
<dbReference type="GO" id="GO:0003677">
    <property type="term" value="F:DNA binding"/>
    <property type="evidence" value="ECO:0007669"/>
    <property type="project" value="InterPro"/>
</dbReference>
<feature type="domain" description="MADF" evidence="3">
    <location>
        <begin position="11"/>
        <end position="103"/>
    </location>
</feature>
<keyword evidence="1" id="KW-0539">Nucleus</keyword>
<evidence type="ECO:0000259" key="3">
    <source>
        <dbReference type="PROSITE" id="PS51029"/>
    </source>
</evidence>
<sequence>MTEGGYFDVKQLIRCVYTRPALWNRHCDSYNNRNKTRILWEEVSLELKASVDNIKRKWNNLRDQFRKEYFRVNKPEKNGSVATIKTSSWSHYEALLFLASQIIPRQCVREYPPSEVDSPDEEVHEDNRSSSPFERTSSESKSIQVTSVKNSLADQSFREPVKQGCCCKSKKRNLDDEQGYLDAENRKSEFNKPRRNDKFAEDPDRNFLMSLLPHLSEVPRNRKLIVQRKLLDVFLEEETSKEWGD</sequence>
<feature type="compositionally biased region" description="Low complexity" evidence="2">
    <location>
        <begin position="129"/>
        <end position="142"/>
    </location>
</feature>
<dbReference type="EMBL" id="KQ459302">
    <property type="protein sequence ID" value="KPJ01727.1"/>
    <property type="molecule type" value="Genomic_DNA"/>
</dbReference>
<proteinExistence type="predicted"/>
<evidence type="ECO:0000313" key="6">
    <source>
        <dbReference type="Proteomes" id="UP000053268"/>
    </source>
</evidence>
<evidence type="ECO:0000313" key="5">
    <source>
        <dbReference type="EMBL" id="KPJ01727.1"/>
    </source>
</evidence>
<dbReference type="InterPro" id="IPR006578">
    <property type="entry name" value="MADF-dom"/>
</dbReference>
<reference evidence="5 6" key="1">
    <citation type="journal article" date="2015" name="Nat. Commun.">
        <title>Outbred genome sequencing and CRISPR/Cas9 gene editing in butterflies.</title>
        <authorList>
            <person name="Li X."/>
            <person name="Fan D."/>
            <person name="Zhang W."/>
            <person name="Liu G."/>
            <person name="Zhang L."/>
            <person name="Zhao L."/>
            <person name="Fang X."/>
            <person name="Chen L."/>
            <person name="Dong Y."/>
            <person name="Chen Y."/>
            <person name="Ding Y."/>
            <person name="Zhao R."/>
            <person name="Feng M."/>
            <person name="Zhu Y."/>
            <person name="Feng Y."/>
            <person name="Jiang X."/>
            <person name="Zhu D."/>
            <person name="Xiang H."/>
            <person name="Feng X."/>
            <person name="Li S."/>
            <person name="Wang J."/>
            <person name="Zhang G."/>
            <person name="Kronforst M.R."/>
            <person name="Wang W."/>
        </authorList>
    </citation>
    <scope>NUCLEOTIDE SEQUENCE [LARGE SCALE GENOMIC DNA]</scope>
    <source>
        <strain evidence="5">Ya'a_city_454_Px</strain>
        <tissue evidence="5">Whole body</tissue>
    </source>
</reference>
<dbReference type="AlphaFoldDB" id="A0A194Q861"/>
<protein>
    <recommendedName>
        <fullName evidence="7">Transcription factor Adf-1</fullName>
    </recommendedName>
</protein>
<dbReference type="PANTHER" id="PTHR12243:SF69">
    <property type="entry name" value="SI:CH73-59F11.3"/>
    <property type="match status" value="1"/>
</dbReference>